<proteinExistence type="predicted"/>
<feature type="transmembrane region" description="Helical" evidence="9">
    <location>
        <begin position="43"/>
        <end position="63"/>
    </location>
</feature>
<feature type="transmembrane region" description="Helical" evidence="9">
    <location>
        <begin position="206"/>
        <end position="224"/>
    </location>
</feature>
<keyword evidence="6 9" id="KW-0472">Membrane</keyword>
<evidence type="ECO:0000313" key="11">
    <source>
        <dbReference type="EMBL" id="OZG64298.1"/>
    </source>
</evidence>
<sequence>METQAQSARQTASTRYRCMDGIKGVALIGIMWYHLSASTLHGGFIGVDMFFTVSGFLLGTGLLREIARDGRIDLRRFYLRRLVRLWPAMAFMVIAVVSLGLLIDRDLLVGIPGASLAALTFSSNWQAIVSGSSYFALTSPQPLRHLWFVALLAQVTLILPLFVVAVHKFVPQRVRVVVPITLALVSAILMGVLYKPDADPTRVYFGTDTHCFGILFGLALAWAIHDIKQHEMTMPERIRPIMPWLATGALLVLFALTLHVDQDASAFRGGLFAAALLTIVLICGSIQPDSWMNELFTWRPLALLGRYSYGVYLWHWPLFVMFQLLLPGWRGRGMWLIWTLTLIASGCMAALSWWMIEQPFSMLIRNNRGTASIAPHDQAVPAASRVASSALDGASVSFQPLAEAHALDTASDVHNPQQVAASSALVSSRASVILRRIVTVVVTVAAIIGFVFGVHVAPAKSRIQIELERNQGVLNSQADKRASDAQAAKAAAEAKKRAEEAARKREQAIQKALSNLDGKQVSVVGDSVTVGASPALSKLLPGIVVDAQVSRSILKGPEVVSTLKAQGQLRKYVVVSLNTNSQSTTQDFDDIVNAAGDGHVFILVTAYGDRSWIPPANQAAFDYASMHAGNVTVADWNAAIGAHPELLGSDGIHPGVEGQELYAQTVKNAIAGWIADHGV</sequence>
<dbReference type="CDD" id="cd01840">
    <property type="entry name" value="SGNH_hydrolase_yrhL_like"/>
    <property type="match status" value="1"/>
</dbReference>
<feature type="transmembrane region" description="Helical" evidence="9">
    <location>
        <begin position="266"/>
        <end position="286"/>
    </location>
</feature>
<evidence type="ECO:0000256" key="7">
    <source>
        <dbReference type="ARBA" id="ARBA00023315"/>
    </source>
</evidence>
<keyword evidence="7 11" id="KW-0012">Acyltransferase</keyword>
<keyword evidence="2" id="KW-1003">Cell membrane</keyword>
<evidence type="ECO:0000256" key="4">
    <source>
        <dbReference type="ARBA" id="ARBA00022692"/>
    </source>
</evidence>
<feature type="transmembrane region" description="Helical" evidence="9">
    <location>
        <begin position="145"/>
        <end position="164"/>
    </location>
</feature>
<feature type="transmembrane region" description="Helical" evidence="9">
    <location>
        <begin position="83"/>
        <end position="103"/>
    </location>
</feature>
<keyword evidence="3 11" id="KW-0808">Transferase</keyword>
<keyword evidence="4 9" id="KW-0812">Transmembrane</keyword>
<evidence type="ECO:0000256" key="2">
    <source>
        <dbReference type="ARBA" id="ARBA00022475"/>
    </source>
</evidence>
<evidence type="ECO:0000256" key="3">
    <source>
        <dbReference type="ARBA" id="ARBA00022679"/>
    </source>
</evidence>
<keyword evidence="5 9" id="KW-1133">Transmembrane helix</keyword>
<dbReference type="InterPro" id="IPR036514">
    <property type="entry name" value="SGNH_hydro_sf"/>
</dbReference>
<dbReference type="InterPro" id="IPR002656">
    <property type="entry name" value="Acyl_transf_3_dom"/>
</dbReference>
<dbReference type="GO" id="GO:0016747">
    <property type="term" value="F:acyltransferase activity, transferring groups other than amino-acyl groups"/>
    <property type="evidence" value="ECO:0007669"/>
    <property type="project" value="InterPro"/>
</dbReference>
<dbReference type="GO" id="GO:0005886">
    <property type="term" value="C:plasma membrane"/>
    <property type="evidence" value="ECO:0007669"/>
    <property type="project" value="UniProtKB-SubCell"/>
</dbReference>
<feature type="compositionally biased region" description="Basic and acidic residues" evidence="8">
    <location>
        <begin position="492"/>
        <end position="503"/>
    </location>
</feature>
<feature type="transmembrane region" description="Helical" evidence="9">
    <location>
        <begin position="335"/>
        <end position="356"/>
    </location>
</feature>
<dbReference type="AlphaFoldDB" id="A0A261FYU8"/>
<dbReference type="SUPFAM" id="SSF52266">
    <property type="entry name" value="SGNH hydrolase"/>
    <property type="match status" value="1"/>
</dbReference>
<protein>
    <submittedName>
        <fullName evidence="11">Acyltransferase family protein</fullName>
    </submittedName>
</protein>
<feature type="transmembrane region" description="Helical" evidence="9">
    <location>
        <begin position="437"/>
        <end position="457"/>
    </location>
</feature>
<comment type="subcellular location">
    <subcellularLocation>
        <location evidence="1">Cell membrane</location>
        <topology evidence="1">Multi-pass membrane protein</topology>
    </subcellularLocation>
</comment>
<evidence type="ECO:0000256" key="9">
    <source>
        <dbReference type="SAM" id="Phobius"/>
    </source>
</evidence>
<organism evidence="11 12">
    <name type="scientific">Bifidobacterium hapali</name>
    <dbReference type="NCBI Taxonomy" id="1630172"/>
    <lineage>
        <taxon>Bacteria</taxon>
        <taxon>Bacillati</taxon>
        <taxon>Actinomycetota</taxon>
        <taxon>Actinomycetes</taxon>
        <taxon>Bifidobacteriales</taxon>
        <taxon>Bifidobacteriaceae</taxon>
        <taxon>Bifidobacterium</taxon>
    </lineage>
</organism>
<feature type="transmembrane region" description="Helical" evidence="9">
    <location>
        <begin position="244"/>
        <end position="260"/>
    </location>
</feature>
<comment type="caution">
    <text evidence="11">The sequence shown here is derived from an EMBL/GenBank/DDBJ whole genome shotgun (WGS) entry which is preliminary data.</text>
</comment>
<gene>
    <name evidence="11" type="ORF">BHAP_1199</name>
</gene>
<evidence type="ECO:0000256" key="5">
    <source>
        <dbReference type="ARBA" id="ARBA00022989"/>
    </source>
</evidence>
<dbReference type="Proteomes" id="UP000216074">
    <property type="component" value="Unassembled WGS sequence"/>
</dbReference>
<dbReference type="Gene3D" id="3.40.50.1110">
    <property type="entry name" value="SGNH hydrolase"/>
    <property type="match status" value="1"/>
</dbReference>
<evidence type="ECO:0000256" key="1">
    <source>
        <dbReference type="ARBA" id="ARBA00004651"/>
    </source>
</evidence>
<dbReference type="GO" id="GO:0009103">
    <property type="term" value="P:lipopolysaccharide biosynthetic process"/>
    <property type="evidence" value="ECO:0007669"/>
    <property type="project" value="TreeGrafter"/>
</dbReference>
<evidence type="ECO:0000256" key="6">
    <source>
        <dbReference type="ARBA" id="ARBA00023136"/>
    </source>
</evidence>
<dbReference type="PANTHER" id="PTHR23028:SF53">
    <property type="entry name" value="ACYL_TRANSF_3 DOMAIN-CONTAINING PROTEIN"/>
    <property type="match status" value="1"/>
</dbReference>
<reference evidence="11 12" key="1">
    <citation type="journal article" date="2017" name="BMC Genomics">
        <title>Comparative genomic and phylogenomic analyses of the Bifidobacteriaceae family.</title>
        <authorList>
            <person name="Lugli G.A."/>
            <person name="Milani C."/>
            <person name="Turroni F."/>
            <person name="Duranti S."/>
            <person name="Mancabelli L."/>
            <person name="Mangifesta M."/>
            <person name="Ferrario C."/>
            <person name="Modesto M."/>
            <person name="Mattarelli P."/>
            <person name="Jiri K."/>
            <person name="van Sinderen D."/>
            <person name="Ventura M."/>
        </authorList>
    </citation>
    <scope>NUCLEOTIDE SEQUENCE [LARGE SCALE GENOMIC DNA]</scope>
    <source>
        <strain evidence="11 12">DSM 100202</strain>
    </source>
</reference>
<feature type="transmembrane region" description="Helical" evidence="9">
    <location>
        <begin position="307"/>
        <end position="329"/>
    </location>
</feature>
<feature type="region of interest" description="Disordered" evidence="8">
    <location>
        <begin position="476"/>
        <end position="503"/>
    </location>
</feature>
<evidence type="ECO:0000256" key="8">
    <source>
        <dbReference type="SAM" id="MobiDB-lite"/>
    </source>
</evidence>
<dbReference type="Pfam" id="PF01757">
    <property type="entry name" value="Acyl_transf_3"/>
    <property type="match status" value="1"/>
</dbReference>
<feature type="transmembrane region" description="Helical" evidence="9">
    <location>
        <begin position="21"/>
        <end position="37"/>
    </location>
</feature>
<keyword evidence="12" id="KW-1185">Reference proteome</keyword>
<dbReference type="OrthoDB" id="3404679at2"/>
<accession>A0A261FYU8</accession>
<feature type="domain" description="Acyltransferase 3" evidence="10">
    <location>
        <begin position="18"/>
        <end position="355"/>
    </location>
</feature>
<dbReference type="EMBL" id="MWWY01000024">
    <property type="protein sequence ID" value="OZG64298.1"/>
    <property type="molecule type" value="Genomic_DNA"/>
</dbReference>
<dbReference type="RefSeq" id="WP_094729825.1">
    <property type="nucleotide sequence ID" value="NZ_MWWY01000024.1"/>
</dbReference>
<evidence type="ECO:0000313" key="12">
    <source>
        <dbReference type="Proteomes" id="UP000216074"/>
    </source>
</evidence>
<name>A0A261FYU8_9BIFI</name>
<dbReference type="InterPro" id="IPR050879">
    <property type="entry name" value="Acyltransferase_3"/>
</dbReference>
<feature type="transmembrane region" description="Helical" evidence="9">
    <location>
        <begin position="176"/>
        <end position="194"/>
    </location>
</feature>
<dbReference type="PANTHER" id="PTHR23028">
    <property type="entry name" value="ACETYLTRANSFERASE"/>
    <property type="match status" value="1"/>
</dbReference>
<evidence type="ECO:0000259" key="10">
    <source>
        <dbReference type="Pfam" id="PF01757"/>
    </source>
</evidence>